<proteinExistence type="predicted"/>
<name>A0A0R0F0U7_SOYBN</name>
<keyword evidence="1" id="KW-0812">Transmembrane</keyword>
<keyword evidence="4" id="KW-1185">Reference proteome</keyword>
<accession>A0A0R0F0U7</accession>
<dbReference type="EnsemblPlants" id="KRG96978">
    <property type="protein sequence ID" value="KRG96978"/>
    <property type="gene ID" value="GLYMA_19G245300"/>
</dbReference>
<dbReference type="EMBL" id="CM000852">
    <property type="protein sequence ID" value="KRG96978.1"/>
    <property type="molecule type" value="Genomic_DNA"/>
</dbReference>
<dbReference type="Proteomes" id="UP000008827">
    <property type="component" value="Chromosome 19"/>
</dbReference>
<organism evidence="2">
    <name type="scientific">Glycine max</name>
    <name type="common">Soybean</name>
    <name type="synonym">Glycine hispida</name>
    <dbReference type="NCBI Taxonomy" id="3847"/>
    <lineage>
        <taxon>Eukaryota</taxon>
        <taxon>Viridiplantae</taxon>
        <taxon>Streptophyta</taxon>
        <taxon>Embryophyta</taxon>
        <taxon>Tracheophyta</taxon>
        <taxon>Spermatophyta</taxon>
        <taxon>Magnoliopsida</taxon>
        <taxon>eudicotyledons</taxon>
        <taxon>Gunneridae</taxon>
        <taxon>Pentapetalae</taxon>
        <taxon>rosids</taxon>
        <taxon>fabids</taxon>
        <taxon>Fabales</taxon>
        <taxon>Fabaceae</taxon>
        <taxon>Papilionoideae</taxon>
        <taxon>50 kb inversion clade</taxon>
        <taxon>NPAAA clade</taxon>
        <taxon>indigoferoid/millettioid clade</taxon>
        <taxon>Phaseoleae</taxon>
        <taxon>Glycine</taxon>
        <taxon>Glycine subgen. Soja</taxon>
    </lineage>
</organism>
<reference evidence="2 3" key="1">
    <citation type="journal article" date="2010" name="Nature">
        <title>Genome sequence of the palaeopolyploid soybean.</title>
        <authorList>
            <person name="Schmutz J."/>
            <person name="Cannon S.B."/>
            <person name="Schlueter J."/>
            <person name="Ma J."/>
            <person name="Mitros T."/>
            <person name="Nelson W."/>
            <person name="Hyten D.L."/>
            <person name="Song Q."/>
            <person name="Thelen J.J."/>
            <person name="Cheng J."/>
            <person name="Xu D."/>
            <person name="Hellsten U."/>
            <person name="May G.D."/>
            <person name="Yu Y."/>
            <person name="Sakurai T."/>
            <person name="Umezawa T."/>
            <person name="Bhattacharyya M.K."/>
            <person name="Sandhu D."/>
            <person name="Valliyodan B."/>
            <person name="Lindquist E."/>
            <person name="Peto M."/>
            <person name="Grant D."/>
            <person name="Shu S."/>
            <person name="Goodstein D."/>
            <person name="Barry K."/>
            <person name="Futrell-Griggs M."/>
            <person name="Abernathy B."/>
            <person name="Du J."/>
            <person name="Tian Z."/>
            <person name="Zhu L."/>
            <person name="Gill N."/>
            <person name="Joshi T."/>
            <person name="Libault M."/>
            <person name="Sethuraman A."/>
            <person name="Zhang X.-C."/>
            <person name="Shinozaki K."/>
            <person name="Nguyen H.T."/>
            <person name="Wing R.A."/>
            <person name="Cregan P."/>
            <person name="Specht J."/>
            <person name="Grimwood J."/>
            <person name="Rokhsar D."/>
            <person name="Stacey G."/>
            <person name="Shoemaker R.C."/>
            <person name="Jackson S.A."/>
        </authorList>
    </citation>
    <scope>NUCLEOTIDE SEQUENCE [LARGE SCALE GENOMIC DNA]</scope>
    <source>
        <strain evidence="3">cv. Williams 82</strain>
        <tissue evidence="2">Callus</tissue>
    </source>
</reference>
<evidence type="ECO:0000313" key="2">
    <source>
        <dbReference type="EMBL" id="KRG96978.1"/>
    </source>
</evidence>
<sequence>MSDKQWKRTGHMESYFFSFSHSNQHRAKRKWIVHHIPKTCAQHKQLLYTSIITIIFFITFKNHILNFKVSKPDGS</sequence>
<reference evidence="2" key="3">
    <citation type="submission" date="2018-07" db="EMBL/GenBank/DDBJ databases">
        <title>WGS assembly of Glycine max.</title>
        <authorList>
            <person name="Schmutz J."/>
            <person name="Cannon S."/>
            <person name="Schlueter J."/>
            <person name="Ma J."/>
            <person name="Mitros T."/>
            <person name="Nelson W."/>
            <person name="Hyten D."/>
            <person name="Song Q."/>
            <person name="Thelen J."/>
            <person name="Cheng J."/>
            <person name="Xu D."/>
            <person name="Hellsten U."/>
            <person name="May G."/>
            <person name="Yu Y."/>
            <person name="Sakurai T."/>
            <person name="Umezawa T."/>
            <person name="Bhattacharyya M."/>
            <person name="Sandhu D."/>
            <person name="Valliyodan B."/>
            <person name="Lindquist E."/>
            <person name="Peto M."/>
            <person name="Grant D."/>
            <person name="Shu S."/>
            <person name="Goodstein D."/>
            <person name="Barry K."/>
            <person name="Futrell-Griggs M."/>
            <person name="Abernathy B."/>
            <person name="Du J."/>
            <person name="Tian Z."/>
            <person name="Zhu L."/>
            <person name="Gill N."/>
            <person name="Joshi T."/>
            <person name="Libault M."/>
            <person name="Sethuraman A."/>
            <person name="Zhang X."/>
            <person name="Shinozaki K."/>
            <person name="Nguyen H."/>
            <person name="Wing R."/>
            <person name="Cregan P."/>
            <person name="Specht J."/>
            <person name="Grimwood J."/>
            <person name="Rokhsar D."/>
            <person name="Stacey G."/>
            <person name="Shoemaker R."/>
            <person name="Jackson S."/>
        </authorList>
    </citation>
    <scope>NUCLEOTIDE SEQUENCE</scope>
    <source>
        <tissue evidence="2">Callus</tissue>
    </source>
</reference>
<evidence type="ECO:0000313" key="4">
    <source>
        <dbReference type="Proteomes" id="UP000008827"/>
    </source>
</evidence>
<reference evidence="3" key="2">
    <citation type="submission" date="2018-02" db="UniProtKB">
        <authorList>
            <consortium name="EnsemblPlants"/>
        </authorList>
    </citation>
    <scope>IDENTIFICATION</scope>
    <source>
        <strain evidence="3">Williams 82</strain>
    </source>
</reference>
<dbReference type="AlphaFoldDB" id="A0A0R0F0U7"/>
<keyword evidence="1" id="KW-1133">Transmembrane helix</keyword>
<dbReference type="InParanoid" id="A0A0R0F0U7"/>
<evidence type="ECO:0000313" key="3">
    <source>
        <dbReference type="EnsemblPlants" id="KRG96978"/>
    </source>
</evidence>
<dbReference type="Gramene" id="KRG96978">
    <property type="protein sequence ID" value="KRG96978"/>
    <property type="gene ID" value="GLYMA_19G245300"/>
</dbReference>
<evidence type="ECO:0000256" key="1">
    <source>
        <dbReference type="SAM" id="Phobius"/>
    </source>
</evidence>
<keyword evidence="1" id="KW-0472">Membrane</keyword>
<protein>
    <submittedName>
        <fullName evidence="2 3">Uncharacterized protein</fullName>
    </submittedName>
</protein>
<gene>
    <name evidence="2" type="ORF">GLYMA_19G245300</name>
</gene>
<feature type="transmembrane region" description="Helical" evidence="1">
    <location>
        <begin position="46"/>
        <end position="65"/>
    </location>
</feature>